<protein>
    <recommendedName>
        <fullName evidence="1">glutathione transferase</fullName>
        <ecNumber evidence="1">2.5.1.18</ecNumber>
    </recommendedName>
</protein>
<accession>A0A6A7G4J4</accession>
<dbReference type="InterPro" id="IPR004046">
    <property type="entry name" value="GST_C"/>
</dbReference>
<dbReference type="SUPFAM" id="SSF47616">
    <property type="entry name" value="GST C-terminal domain-like"/>
    <property type="match status" value="1"/>
</dbReference>
<organism evidence="7">
    <name type="scientific">Hirondellea gigas</name>
    <dbReference type="NCBI Taxonomy" id="1518452"/>
    <lineage>
        <taxon>Eukaryota</taxon>
        <taxon>Metazoa</taxon>
        <taxon>Ecdysozoa</taxon>
        <taxon>Arthropoda</taxon>
        <taxon>Crustacea</taxon>
        <taxon>Multicrustacea</taxon>
        <taxon>Malacostraca</taxon>
        <taxon>Eumalacostraca</taxon>
        <taxon>Peracarida</taxon>
        <taxon>Amphipoda</taxon>
        <taxon>Amphilochidea</taxon>
        <taxon>Lysianassida</taxon>
        <taxon>Lysianassidira</taxon>
        <taxon>Lysianassoidea</taxon>
        <taxon>Lysianassidae</taxon>
        <taxon>Hirondellea</taxon>
    </lineage>
</organism>
<evidence type="ECO:0000256" key="2">
    <source>
        <dbReference type="ARBA" id="ARBA00022679"/>
    </source>
</evidence>
<evidence type="ECO:0000259" key="6">
    <source>
        <dbReference type="PROSITE" id="PS50405"/>
    </source>
</evidence>
<dbReference type="FunFam" id="3.40.30.10:FF:000258">
    <property type="entry name" value="Glutathione S-transferase"/>
    <property type="match status" value="1"/>
</dbReference>
<dbReference type="SUPFAM" id="SSF52833">
    <property type="entry name" value="Thioredoxin-like"/>
    <property type="match status" value="1"/>
</dbReference>
<evidence type="ECO:0000256" key="1">
    <source>
        <dbReference type="ARBA" id="ARBA00012452"/>
    </source>
</evidence>
<dbReference type="InterPro" id="IPR036282">
    <property type="entry name" value="Glutathione-S-Trfase_C_sf"/>
</dbReference>
<dbReference type="InterPro" id="IPR050213">
    <property type="entry name" value="GST_superfamily"/>
</dbReference>
<dbReference type="PANTHER" id="PTHR11571:SF224">
    <property type="entry name" value="HEMATOPOIETIC PROSTAGLANDIN D SYNTHASE"/>
    <property type="match status" value="1"/>
</dbReference>
<dbReference type="AlphaFoldDB" id="A0A6A7G4J4"/>
<dbReference type="CDD" id="cd03192">
    <property type="entry name" value="GST_C_Sigma_like"/>
    <property type="match status" value="1"/>
</dbReference>
<proteinExistence type="evidence at transcript level"/>
<dbReference type="PROSITE" id="PS50404">
    <property type="entry name" value="GST_NTER"/>
    <property type="match status" value="1"/>
</dbReference>
<dbReference type="InterPro" id="IPR040079">
    <property type="entry name" value="Glutathione_S-Trfase"/>
</dbReference>
<dbReference type="GO" id="GO:0006749">
    <property type="term" value="P:glutathione metabolic process"/>
    <property type="evidence" value="ECO:0007669"/>
    <property type="project" value="TreeGrafter"/>
</dbReference>
<dbReference type="EC" id="2.5.1.18" evidence="1"/>
<dbReference type="GO" id="GO:0004364">
    <property type="term" value="F:glutathione transferase activity"/>
    <property type="evidence" value="ECO:0007669"/>
    <property type="project" value="UniProtKB-EC"/>
</dbReference>
<dbReference type="CDD" id="cd03039">
    <property type="entry name" value="GST_N_Sigma_like"/>
    <property type="match status" value="1"/>
</dbReference>
<evidence type="ECO:0000256" key="3">
    <source>
        <dbReference type="ARBA" id="ARBA00038317"/>
    </source>
</evidence>
<dbReference type="SFLD" id="SFLDS00019">
    <property type="entry name" value="Glutathione_Transferase_(cytos"/>
    <property type="match status" value="1"/>
</dbReference>
<dbReference type="Gene3D" id="1.20.1050.130">
    <property type="match status" value="1"/>
</dbReference>
<comment type="similarity">
    <text evidence="3">Belongs to the GST superfamily. Sigma family.</text>
</comment>
<feature type="domain" description="GST N-terminal" evidence="5">
    <location>
        <begin position="4"/>
        <end position="82"/>
    </location>
</feature>
<dbReference type="Pfam" id="PF14497">
    <property type="entry name" value="GST_C_3"/>
    <property type="match status" value="1"/>
</dbReference>
<dbReference type="PANTHER" id="PTHR11571">
    <property type="entry name" value="GLUTATHIONE S-TRANSFERASE"/>
    <property type="match status" value="1"/>
</dbReference>
<dbReference type="PROSITE" id="PS50405">
    <property type="entry name" value="GST_CTER"/>
    <property type="match status" value="1"/>
</dbReference>
<dbReference type="SFLD" id="SFLDG01205">
    <property type="entry name" value="AMPS.1"/>
    <property type="match status" value="1"/>
</dbReference>
<reference evidence="7" key="1">
    <citation type="submission" date="2017-11" db="EMBL/GenBank/DDBJ databases">
        <title>The sensing device of the deep-sea amphipod.</title>
        <authorList>
            <person name="Kobayashi H."/>
            <person name="Nagahama T."/>
            <person name="Arai W."/>
            <person name="Sasagawa Y."/>
            <person name="Umeda M."/>
            <person name="Hayashi T."/>
            <person name="Nikaido I."/>
            <person name="Watanabe H."/>
            <person name="Oguri K."/>
            <person name="Kitazato H."/>
            <person name="Fujioka K."/>
            <person name="Kido Y."/>
            <person name="Takami H."/>
        </authorList>
    </citation>
    <scope>NUCLEOTIDE SEQUENCE</scope>
    <source>
        <tissue evidence="7">Whole body</tissue>
    </source>
</reference>
<dbReference type="EMBL" id="IACT01006182">
    <property type="protein sequence ID" value="LAC25319.1"/>
    <property type="molecule type" value="mRNA"/>
</dbReference>
<dbReference type="SFLD" id="SFLDG00363">
    <property type="entry name" value="AMPS_(cytGST):_Alpha-__Mu-__Pi"/>
    <property type="match status" value="1"/>
</dbReference>
<dbReference type="InterPro" id="IPR010987">
    <property type="entry name" value="Glutathione-S-Trfase_C-like"/>
</dbReference>
<evidence type="ECO:0000313" key="7">
    <source>
        <dbReference type="EMBL" id="LAC25319.1"/>
    </source>
</evidence>
<dbReference type="InterPro" id="IPR004045">
    <property type="entry name" value="Glutathione_S-Trfase_N"/>
</dbReference>
<name>A0A6A7G4J4_9CRUS</name>
<sequence>MASAEYRLEYFNLRGRAEPVRWLLAVAEQPYQDIRYNKETEWPRRKSETPYGKLPVLYVDGRPLSQSVAICRYLGVRHGLAASDPWLAAVGDEVADSVHDLLPHGAQIVYAKLANDTEKSKRLATEFYTSTLPPAVRELERRLQQNTYFCGDQLTWVDVFVTCYLSQMKGQNSDCLNSAPKLRALMASVTKMPSLKKWLDERPHTVM</sequence>
<keyword evidence="2 7" id="KW-0808">Transferase</keyword>
<dbReference type="FunFam" id="1.20.1050.10:FF:000030">
    <property type="entry name" value="Glutathione S-transferase S1"/>
    <property type="match status" value="1"/>
</dbReference>
<feature type="domain" description="GST C-terminal" evidence="6">
    <location>
        <begin position="84"/>
        <end position="207"/>
    </location>
</feature>
<evidence type="ECO:0000259" key="5">
    <source>
        <dbReference type="PROSITE" id="PS50404"/>
    </source>
</evidence>
<dbReference type="InterPro" id="IPR036249">
    <property type="entry name" value="Thioredoxin-like_sf"/>
</dbReference>
<dbReference type="Pfam" id="PF02798">
    <property type="entry name" value="GST_N"/>
    <property type="match status" value="1"/>
</dbReference>
<comment type="catalytic activity">
    <reaction evidence="4">
        <text>RX + glutathione = an S-substituted glutathione + a halide anion + H(+)</text>
        <dbReference type="Rhea" id="RHEA:16437"/>
        <dbReference type="ChEBI" id="CHEBI:15378"/>
        <dbReference type="ChEBI" id="CHEBI:16042"/>
        <dbReference type="ChEBI" id="CHEBI:17792"/>
        <dbReference type="ChEBI" id="CHEBI:57925"/>
        <dbReference type="ChEBI" id="CHEBI:90779"/>
        <dbReference type="EC" id="2.5.1.18"/>
    </reaction>
</comment>
<evidence type="ECO:0000256" key="4">
    <source>
        <dbReference type="ARBA" id="ARBA00047960"/>
    </source>
</evidence>